<dbReference type="AlphaFoldDB" id="A0A1I1WIU9"/>
<dbReference type="OrthoDB" id="3611744at2"/>
<dbReference type="Pfam" id="PF08889">
    <property type="entry name" value="WbqC"/>
    <property type="match status" value="1"/>
</dbReference>
<protein>
    <submittedName>
        <fullName evidence="1">WbqC-like protein family protein</fullName>
    </submittedName>
</protein>
<dbReference type="InterPro" id="IPR014985">
    <property type="entry name" value="WbqC"/>
</dbReference>
<accession>A0A1I1WIU9</accession>
<evidence type="ECO:0000313" key="2">
    <source>
        <dbReference type="Proteomes" id="UP000198611"/>
    </source>
</evidence>
<organism evidence="1 2">
    <name type="scientific">Thiohalospira halophila DSM 15071</name>
    <dbReference type="NCBI Taxonomy" id="1123397"/>
    <lineage>
        <taxon>Bacteria</taxon>
        <taxon>Pseudomonadati</taxon>
        <taxon>Pseudomonadota</taxon>
        <taxon>Gammaproteobacteria</taxon>
        <taxon>Thiohalospirales</taxon>
        <taxon>Thiohalospiraceae</taxon>
        <taxon>Thiohalospira</taxon>
    </lineage>
</organism>
<evidence type="ECO:0000313" key="1">
    <source>
        <dbReference type="EMBL" id="SFD93030.1"/>
    </source>
</evidence>
<sequence length="229" mass="26303">MKLAIMQPYFFPYLGYFQLAHSVDSFVVYDDVHFSKGGWVNRNYILSQAGRSLLTLNLSGASSNRLINEIAVGDNKEKILKTVRQQYSKAPYFELAYPVIEDIFSIYEPNLASFLGYGVQRICHYLGIRDTWYWSSEIAKDGSLKGQDKVIDICKKLGAEHYVNLPGGRNLYGRERFEDEGMELSFIEPGNYVYKQYSRSFVPNLSIIDVIMFNDPKDFPLMLSSYSIV</sequence>
<dbReference type="EMBL" id="FOMJ01000013">
    <property type="protein sequence ID" value="SFD93030.1"/>
    <property type="molecule type" value="Genomic_DNA"/>
</dbReference>
<dbReference type="RefSeq" id="WP_093429236.1">
    <property type="nucleotide sequence ID" value="NZ_FOMJ01000013.1"/>
</dbReference>
<name>A0A1I1WIU9_9GAMM</name>
<proteinExistence type="predicted"/>
<dbReference type="Proteomes" id="UP000198611">
    <property type="component" value="Unassembled WGS sequence"/>
</dbReference>
<reference evidence="1 2" key="1">
    <citation type="submission" date="2016-10" db="EMBL/GenBank/DDBJ databases">
        <authorList>
            <person name="de Groot N.N."/>
        </authorList>
    </citation>
    <scope>NUCLEOTIDE SEQUENCE [LARGE SCALE GENOMIC DNA]</scope>
    <source>
        <strain evidence="1 2">HL3</strain>
    </source>
</reference>
<dbReference type="STRING" id="1123397.SAMN05660831_02630"/>
<gene>
    <name evidence="1" type="ORF">SAMN05660831_02630</name>
</gene>
<keyword evidence="2" id="KW-1185">Reference proteome</keyword>